<organism evidence="8 9">
    <name type="scientific">Candidatus Liberibacter africanus PTSAPSY</name>
    <dbReference type="NCBI Taxonomy" id="1277257"/>
    <lineage>
        <taxon>Bacteria</taxon>
        <taxon>Pseudomonadati</taxon>
        <taxon>Pseudomonadota</taxon>
        <taxon>Alphaproteobacteria</taxon>
        <taxon>Hyphomicrobiales</taxon>
        <taxon>Rhizobiaceae</taxon>
        <taxon>Liberibacter</taxon>
    </lineage>
</organism>
<keyword evidence="5" id="KW-0862">Zinc</keyword>
<protein>
    <submittedName>
        <fullName evidence="8">ABC transporter nucleotide binding/ATPase protein</fullName>
    </submittedName>
</protein>
<dbReference type="STRING" id="1277257.G293_03675"/>
<proteinExistence type="inferred from homology"/>
<dbReference type="EMBL" id="CP004021">
    <property type="protein sequence ID" value="AKK20363.1"/>
    <property type="molecule type" value="Genomic_DNA"/>
</dbReference>
<dbReference type="Gene3D" id="3.40.50.300">
    <property type="entry name" value="P-loop containing nucleotide triphosphate hydrolases"/>
    <property type="match status" value="1"/>
</dbReference>
<accession>A0A0G3I755</accession>
<reference evidence="8 9" key="1">
    <citation type="journal article" date="2015" name="Genome Announc.">
        <title>Complete Genome Sequence of 'Candidatus Liberibacter africanus,' a Bacterium Associated with Citrus Huanglongbing.</title>
        <authorList>
            <person name="Lin H."/>
            <person name="Pietersen G."/>
            <person name="Han C."/>
            <person name="Read D.A."/>
            <person name="Lou B."/>
            <person name="Gupta G."/>
            <person name="Civerolo E.L."/>
        </authorList>
    </citation>
    <scope>NUCLEOTIDE SEQUENCE [LARGE SCALE GENOMIC DNA]</scope>
    <source>
        <strain evidence="8 9">PTSAPSY</strain>
    </source>
</reference>
<dbReference type="PANTHER" id="PTHR42734">
    <property type="entry name" value="METAL TRANSPORT SYSTEM ATP-BINDING PROTEIN TM_0124-RELATED"/>
    <property type="match status" value="1"/>
</dbReference>
<evidence type="ECO:0000256" key="5">
    <source>
        <dbReference type="ARBA" id="ARBA00022906"/>
    </source>
</evidence>
<keyword evidence="5" id="KW-0864">Zinc transport</keyword>
<dbReference type="InterPro" id="IPR003439">
    <property type="entry name" value="ABC_transporter-like_ATP-bd"/>
</dbReference>
<dbReference type="PROSITE" id="PS50893">
    <property type="entry name" value="ABC_TRANSPORTER_2"/>
    <property type="match status" value="1"/>
</dbReference>
<keyword evidence="6" id="KW-0406">Ion transport</keyword>
<dbReference type="Proteomes" id="UP000035503">
    <property type="component" value="Chromosome"/>
</dbReference>
<dbReference type="OrthoDB" id="9806726at2"/>
<dbReference type="InterPro" id="IPR027417">
    <property type="entry name" value="P-loop_NTPase"/>
</dbReference>
<dbReference type="PANTHER" id="PTHR42734:SF5">
    <property type="entry name" value="IRON TRANSPORT SYSTEM ATP-BINDING PROTEIN HI_0361-RELATED"/>
    <property type="match status" value="1"/>
</dbReference>
<keyword evidence="3" id="KW-0547">Nucleotide-binding</keyword>
<feature type="domain" description="ABC transporter" evidence="7">
    <location>
        <begin position="12"/>
        <end position="247"/>
    </location>
</feature>
<dbReference type="CDD" id="cd03235">
    <property type="entry name" value="ABC_Metallic_Cations"/>
    <property type="match status" value="1"/>
</dbReference>
<evidence type="ECO:0000256" key="6">
    <source>
        <dbReference type="ARBA" id="ARBA00023065"/>
    </source>
</evidence>
<dbReference type="Pfam" id="PF00005">
    <property type="entry name" value="ABC_tran"/>
    <property type="match status" value="1"/>
</dbReference>
<evidence type="ECO:0000259" key="7">
    <source>
        <dbReference type="PROSITE" id="PS50893"/>
    </source>
</evidence>
<dbReference type="GO" id="GO:0005524">
    <property type="term" value="F:ATP binding"/>
    <property type="evidence" value="ECO:0007669"/>
    <property type="project" value="UniProtKB-KW"/>
</dbReference>
<sequence>MTIHANPTECGIELDNISVTYRNGYCALKDVSLFIPENTITALIGVNGAGKSTLFQSIMGFIPLDKGSISIFNKTVENALKADLISYIPQMETIDWTFPILVEDVVMMGRYKHMNWMRIPSDNDRYIVTEALENVGMSFMRKRQIGELSIGQQKRVFLARALAKRSKVIILDEPFAAIDFRTEREIISLLKSLRNEDRMILISTHNINSIPSFCDRTIFLRNKVISSGLTADIFNADNIGKTFGDEVYYQTNPRVELAYDISIDK</sequence>
<keyword evidence="4" id="KW-0067">ATP-binding</keyword>
<dbReference type="InterPro" id="IPR003593">
    <property type="entry name" value="AAA+_ATPase"/>
</dbReference>
<dbReference type="GO" id="GO:0016887">
    <property type="term" value="F:ATP hydrolysis activity"/>
    <property type="evidence" value="ECO:0007669"/>
    <property type="project" value="InterPro"/>
</dbReference>
<name>A0A0G3I755_LIBAF</name>
<dbReference type="SMART" id="SM00382">
    <property type="entry name" value="AAA"/>
    <property type="match status" value="1"/>
</dbReference>
<dbReference type="InterPro" id="IPR050153">
    <property type="entry name" value="Metal_Ion_Import_ABC"/>
</dbReference>
<keyword evidence="9" id="KW-1185">Reference proteome</keyword>
<dbReference type="SUPFAM" id="SSF52540">
    <property type="entry name" value="P-loop containing nucleoside triphosphate hydrolases"/>
    <property type="match status" value="1"/>
</dbReference>
<evidence type="ECO:0000256" key="2">
    <source>
        <dbReference type="ARBA" id="ARBA00022448"/>
    </source>
</evidence>
<dbReference type="RefSeq" id="WP_047264355.1">
    <property type="nucleotide sequence ID" value="NZ_CP004021.1"/>
</dbReference>
<evidence type="ECO:0000313" key="8">
    <source>
        <dbReference type="EMBL" id="AKK20363.1"/>
    </source>
</evidence>
<comment type="similarity">
    <text evidence="1">Belongs to the ABC transporter superfamily.</text>
</comment>
<evidence type="ECO:0000313" key="9">
    <source>
        <dbReference type="Proteomes" id="UP000035503"/>
    </source>
</evidence>
<evidence type="ECO:0000256" key="3">
    <source>
        <dbReference type="ARBA" id="ARBA00022741"/>
    </source>
</evidence>
<evidence type="ECO:0000256" key="4">
    <source>
        <dbReference type="ARBA" id="ARBA00022840"/>
    </source>
</evidence>
<keyword evidence="2" id="KW-0813">Transport</keyword>
<gene>
    <name evidence="8" type="ORF">G293_03675</name>
</gene>
<dbReference type="PATRIC" id="fig|1277257.4.peg.790"/>
<evidence type="ECO:0000256" key="1">
    <source>
        <dbReference type="ARBA" id="ARBA00005417"/>
    </source>
</evidence>
<dbReference type="AlphaFoldDB" id="A0A0G3I755"/>
<dbReference type="GO" id="GO:0006829">
    <property type="term" value="P:zinc ion transport"/>
    <property type="evidence" value="ECO:0007669"/>
    <property type="project" value="UniProtKB-KW"/>
</dbReference>
<dbReference type="KEGG" id="lau:G293_03675"/>